<reference evidence="1 2" key="1">
    <citation type="journal article" date="2014" name="Int. J. Syst. Evol. Microbiol.">
        <title>Complete genome sequence of Corynebacterium casei LMG S-19264T (=DSM 44701T), isolated from a smear-ripened cheese.</title>
        <authorList>
            <consortium name="US DOE Joint Genome Institute (JGI-PGF)"/>
            <person name="Walter F."/>
            <person name="Albersmeier A."/>
            <person name="Kalinowski J."/>
            <person name="Ruckert C."/>
        </authorList>
    </citation>
    <scope>NUCLEOTIDE SEQUENCE [LARGE SCALE GENOMIC DNA]</scope>
    <source>
        <strain evidence="1 2">NBRC 112785</strain>
    </source>
</reference>
<comment type="caution">
    <text evidence="1">The sequence shown here is derived from an EMBL/GenBank/DDBJ whole genome shotgun (WGS) entry which is preliminary data.</text>
</comment>
<dbReference type="AlphaFoldDB" id="A0AA37TXJ1"/>
<protein>
    <submittedName>
        <fullName evidence="1">Uncharacterized protein</fullName>
    </submittedName>
</protein>
<dbReference type="RefSeq" id="WP_095500325.1">
    <property type="nucleotide sequence ID" value="NZ_BSPO01000003.1"/>
</dbReference>
<accession>A0AA37TXJ1</accession>
<gene>
    <name evidence="1" type="ORF">GCM10007894_26760</name>
</gene>
<organism evidence="1 2">
    <name type="scientific">Paraferrimonas haliotis</name>
    <dbReference type="NCBI Taxonomy" id="2013866"/>
    <lineage>
        <taxon>Bacteria</taxon>
        <taxon>Pseudomonadati</taxon>
        <taxon>Pseudomonadota</taxon>
        <taxon>Gammaproteobacteria</taxon>
        <taxon>Alteromonadales</taxon>
        <taxon>Ferrimonadaceae</taxon>
        <taxon>Paraferrimonas</taxon>
    </lineage>
</organism>
<dbReference type="EMBL" id="BSPO01000003">
    <property type="protein sequence ID" value="GLS84699.1"/>
    <property type="molecule type" value="Genomic_DNA"/>
</dbReference>
<keyword evidence="2" id="KW-1185">Reference proteome</keyword>
<dbReference type="Proteomes" id="UP001157439">
    <property type="component" value="Unassembled WGS sequence"/>
</dbReference>
<evidence type="ECO:0000313" key="1">
    <source>
        <dbReference type="EMBL" id="GLS84699.1"/>
    </source>
</evidence>
<proteinExistence type="predicted"/>
<name>A0AA37TXJ1_9GAMM</name>
<evidence type="ECO:0000313" key="2">
    <source>
        <dbReference type="Proteomes" id="UP001157439"/>
    </source>
</evidence>
<sequence>MKYFIKNLMLNRNLNDEISEELFEKLVQSRQVLNNALALEEKFDLLLSNFLELQQEVLSLTADFIVHSPQGYTDHHKHTATLNRRVVNLLTSARLYSDQIHQHVKACTLDDQVDIKKYFSDEYDSCFEYRFMEALRNHVQHQGLAIHLNSRGHGWSGEGENRKAGYYIHAFALKKILKQNTSFKKIVLDEMPDKVELVTCSKAYISCLGRIHFSLRELIEVNVSNARDTITTLINQYEAQAEGDSLLLAIYKSANGEQSEEHQILLDWDDVRVDLVKKNWRLPNLTKTYINNFAYND</sequence>